<reference evidence="2" key="2">
    <citation type="submission" date="2023-04" db="EMBL/GenBank/DDBJ databases">
        <authorList>
            <person name="Bruccoleri R.E."/>
            <person name="Oakeley E.J."/>
            <person name="Faust A.-M."/>
            <person name="Dessus-Babus S."/>
            <person name="Altorfer M."/>
            <person name="Burckhardt D."/>
            <person name="Oertli M."/>
            <person name="Naumann U."/>
            <person name="Petersen F."/>
            <person name="Wong J."/>
        </authorList>
    </citation>
    <scope>NUCLEOTIDE SEQUENCE</scope>
    <source>
        <strain evidence="2">GSM-AAB239-AS_SAM_17_03QT</strain>
        <tissue evidence="2">Leaf</tissue>
    </source>
</reference>
<comment type="caution">
    <text evidence="2">The sequence shown here is derived from an EMBL/GenBank/DDBJ whole genome shotgun (WGS) entry which is preliminary data.</text>
</comment>
<feature type="region of interest" description="Disordered" evidence="1">
    <location>
        <begin position="223"/>
        <end position="265"/>
    </location>
</feature>
<feature type="compositionally biased region" description="Basic and acidic residues" evidence="1">
    <location>
        <begin position="223"/>
        <end position="243"/>
    </location>
</feature>
<feature type="compositionally biased region" description="Basic residues" evidence="1">
    <location>
        <begin position="68"/>
        <end position="83"/>
    </location>
</feature>
<feature type="compositionally biased region" description="Basic residues" evidence="1">
    <location>
        <begin position="1"/>
        <end position="11"/>
    </location>
</feature>
<protein>
    <submittedName>
        <fullName evidence="2">Formin-like protein 1</fullName>
    </submittedName>
</protein>
<feature type="compositionally biased region" description="Basic and acidic residues" evidence="1">
    <location>
        <begin position="181"/>
        <end position="201"/>
    </location>
</feature>
<proteinExistence type="predicted"/>
<sequence>MRPQRGGRRGSARSLGTPCGGARLDQKLNGHGGARRRKKRSRESAHRRAQADRGGGLDSCSAEGFTVSRRRHDGARGWRRCAGARRTASTIDTRRSIVPATDLWYGSSPEKADPGGAGMALAEGGADLGSGEVDILGKRPGGGVQTDGGGPGLGFRPGDDEVIRSGRAVSRFHAPMHGRATVEDVCPRERNQSSERGSAERSRRRRAGMELEVVVGRKWSMSVERREETGAGRGEEARRELHRGGVTPVATPGRGHVRRREVRSWPRRTKQARWRHWWWCRR</sequence>
<name>A0AAX6DGP0_IRIPA</name>
<feature type="compositionally biased region" description="Gly residues" evidence="1">
    <location>
        <begin position="139"/>
        <end position="155"/>
    </location>
</feature>
<dbReference type="EMBL" id="JANAVB010044819">
    <property type="protein sequence ID" value="KAJ6790926.1"/>
    <property type="molecule type" value="Genomic_DNA"/>
</dbReference>
<gene>
    <name evidence="2" type="ORF">M6B38_246685</name>
</gene>
<evidence type="ECO:0000313" key="2">
    <source>
        <dbReference type="EMBL" id="KAJ6790926.1"/>
    </source>
</evidence>
<organism evidence="2 3">
    <name type="scientific">Iris pallida</name>
    <name type="common">Sweet iris</name>
    <dbReference type="NCBI Taxonomy" id="29817"/>
    <lineage>
        <taxon>Eukaryota</taxon>
        <taxon>Viridiplantae</taxon>
        <taxon>Streptophyta</taxon>
        <taxon>Embryophyta</taxon>
        <taxon>Tracheophyta</taxon>
        <taxon>Spermatophyta</taxon>
        <taxon>Magnoliopsida</taxon>
        <taxon>Liliopsida</taxon>
        <taxon>Asparagales</taxon>
        <taxon>Iridaceae</taxon>
        <taxon>Iridoideae</taxon>
        <taxon>Irideae</taxon>
        <taxon>Iris</taxon>
    </lineage>
</organism>
<feature type="compositionally biased region" description="Basic and acidic residues" evidence="1">
    <location>
        <begin position="42"/>
        <end position="51"/>
    </location>
</feature>
<feature type="region of interest" description="Disordered" evidence="1">
    <location>
        <begin position="181"/>
        <end position="207"/>
    </location>
</feature>
<dbReference type="Proteomes" id="UP001140949">
    <property type="component" value="Unassembled WGS sequence"/>
</dbReference>
<feature type="region of interest" description="Disordered" evidence="1">
    <location>
        <begin position="1"/>
        <end position="93"/>
    </location>
</feature>
<feature type="region of interest" description="Disordered" evidence="1">
    <location>
        <begin position="138"/>
        <end position="157"/>
    </location>
</feature>
<keyword evidence="3" id="KW-1185">Reference proteome</keyword>
<evidence type="ECO:0000256" key="1">
    <source>
        <dbReference type="SAM" id="MobiDB-lite"/>
    </source>
</evidence>
<dbReference type="AlphaFoldDB" id="A0AAX6DGP0"/>
<evidence type="ECO:0000313" key="3">
    <source>
        <dbReference type="Proteomes" id="UP001140949"/>
    </source>
</evidence>
<accession>A0AAX6DGP0</accession>
<feature type="compositionally biased region" description="Basic residues" evidence="1">
    <location>
        <begin position="255"/>
        <end position="265"/>
    </location>
</feature>
<reference evidence="2" key="1">
    <citation type="journal article" date="2023" name="GigaByte">
        <title>Genome assembly of the bearded iris, Iris pallida Lam.</title>
        <authorList>
            <person name="Bruccoleri R.E."/>
            <person name="Oakeley E.J."/>
            <person name="Faust A.M.E."/>
            <person name="Altorfer M."/>
            <person name="Dessus-Babus S."/>
            <person name="Burckhardt D."/>
            <person name="Oertli M."/>
            <person name="Naumann U."/>
            <person name="Petersen F."/>
            <person name="Wong J."/>
        </authorList>
    </citation>
    <scope>NUCLEOTIDE SEQUENCE</scope>
    <source>
        <strain evidence="2">GSM-AAB239-AS_SAM_17_03QT</strain>
    </source>
</reference>